<dbReference type="Gene3D" id="3.30.420.40">
    <property type="match status" value="1"/>
</dbReference>
<dbReference type="EMBL" id="LAZR01048219">
    <property type="protein sequence ID" value="KKK92419.1"/>
    <property type="molecule type" value="Genomic_DNA"/>
</dbReference>
<dbReference type="AlphaFoldDB" id="A0A0F9BPD3"/>
<dbReference type="SUPFAM" id="SSF53067">
    <property type="entry name" value="Actin-like ATPase domain"/>
    <property type="match status" value="1"/>
</dbReference>
<dbReference type="GO" id="GO:0005975">
    <property type="term" value="P:carbohydrate metabolic process"/>
    <property type="evidence" value="ECO:0007669"/>
    <property type="project" value="InterPro"/>
</dbReference>
<sequence length="62" mass="6788">MSFLGIDIGSTGCKAAIFSESGNCLGQAYREYQMLPPQPGWMELDPPQVGRSVKEVIERKIG</sequence>
<comment type="caution">
    <text evidence="2">The sequence shown here is derived from an EMBL/GenBank/DDBJ whole genome shotgun (WGS) entry which is preliminary data.</text>
</comment>
<feature type="domain" description="Carbohydrate kinase FGGY N-terminal" evidence="1">
    <location>
        <begin position="3"/>
        <end position="58"/>
    </location>
</feature>
<gene>
    <name evidence="2" type="ORF">LCGC14_2703120</name>
</gene>
<evidence type="ECO:0000259" key="1">
    <source>
        <dbReference type="Pfam" id="PF00370"/>
    </source>
</evidence>
<evidence type="ECO:0000313" key="2">
    <source>
        <dbReference type="EMBL" id="KKK92419.1"/>
    </source>
</evidence>
<proteinExistence type="predicted"/>
<protein>
    <recommendedName>
        <fullName evidence="1">Carbohydrate kinase FGGY N-terminal domain-containing protein</fullName>
    </recommendedName>
</protein>
<dbReference type="InterPro" id="IPR018484">
    <property type="entry name" value="FGGY_N"/>
</dbReference>
<dbReference type="InterPro" id="IPR043129">
    <property type="entry name" value="ATPase_NBD"/>
</dbReference>
<organism evidence="2">
    <name type="scientific">marine sediment metagenome</name>
    <dbReference type="NCBI Taxonomy" id="412755"/>
    <lineage>
        <taxon>unclassified sequences</taxon>
        <taxon>metagenomes</taxon>
        <taxon>ecological metagenomes</taxon>
    </lineage>
</organism>
<dbReference type="Pfam" id="PF00370">
    <property type="entry name" value="FGGY_N"/>
    <property type="match status" value="1"/>
</dbReference>
<accession>A0A0F9BPD3</accession>
<dbReference type="GO" id="GO:0016301">
    <property type="term" value="F:kinase activity"/>
    <property type="evidence" value="ECO:0007669"/>
    <property type="project" value="InterPro"/>
</dbReference>
<reference evidence="2" key="1">
    <citation type="journal article" date="2015" name="Nature">
        <title>Complex archaea that bridge the gap between prokaryotes and eukaryotes.</title>
        <authorList>
            <person name="Spang A."/>
            <person name="Saw J.H."/>
            <person name="Jorgensen S.L."/>
            <person name="Zaremba-Niedzwiedzka K."/>
            <person name="Martijn J."/>
            <person name="Lind A.E."/>
            <person name="van Eijk R."/>
            <person name="Schleper C."/>
            <person name="Guy L."/>
            <person name="Ettema T.J."/>
        </authorList>
    </citation>
    <scope>NUCLEOTIDE SEQUENCE</scope>
</reference>
<name>A0A0F9BPD3_9ZZZZ</name>